<evidence type="ECO:0000259" key="2">
    <source>
        <dbReference type="PROSITE" id="PS51278"/>
    </source>
</evidence>
<proteinExistence type="predicted"/>
<dbReference type="Pfam" id="PF13230">
    <property type="entry name" value="GATase_4"/>
    <property type="match status" value="1"/>
</dbReference>
<dbReference type="PANTHER" id="PTHR42824:SF1">
    <property type="entry name" value="GLUTAMINE AMIDOTRANSFERASE YAFJ-RELATED"/>
    <property type="match status" value="1"/>
</dbReference>
<dbReference type="Gene3D" id="3.60.20.10">
    <property type="entry name" value="Glutamine Phosphoribosylpyrophosphate, subunit 1, domain 1"/>
    <property type="match status" value="1"/>
</dbReference>
<evidence type="ECO:0000313" key="3">
    <source>
        <dbReference type="EMBL" id="SET58007.1"/>
    </source>
</evidence>
<protein>
    <submittedName>
        <fullName evidence="3">Glutamine amidotransferase</fullName>
    </submittedName>
</protein>
<keyword evidence="1 3" id="KW-0315">Glutamine amidotransferase</keyword>
<dbReference type="OrthoDB" id="321954at2"/>
<reference evidence="3 4" key="1">
    <citation type="submission" date="2016-10" db="EMBL/GenBank/DDBJ databases">
        <authorList>
            <person name="de Groot N.N."/>
        </authorList>
    </citation>
    <scope>NUCLEOTIDE SEQUENCE [LARGE SCALE GENOMIC DNA]</scope>
    <source>
        <strain evidence="3 4">DSM 19706</strain>
    </source>
</reference>
<dbReference type="AlphaFoldDB" id="A0A1I0FIY7"/>
<sequence length="272" mass="30446">MCELLAMSANVPTDICFSFSGLMQRGGNTGPHKDGWGITFYEGKGCRSFKDPLPSAQSPIATLVTQYPIKSEAVICHIRQANSGEVSLENTHPFIRQMWGKNWTYAHNGQLADVTKHLSLEAHIPIGQTDSEHAFCYLLDSLYFEFGKTEPSADVLFAFIAKQCERINQLGVFNITLTDGVHLFVYCANNLNWIQRRAPFGEASLLDAEMSVDFKQETTDHDIVSVIATRPLTGNETWHKIKPGQWIVFKQGEIVLQGQEQAHYHKPPVGSF</sequence>
<dbReference type="PANTHER" id="PTHR42824">
    <property type="entry name" value="GLUTAMINE AMIDOTRANSFERASE"/>
    <property type="match status" value="1"/>
</dbReference>
<organism evidence="3 4">
    <name type="scientific">Thalassotalea agarivorans</name>
    <name type="common">Thalassomonas agarivorans</name>
    <dbReference type="NCBI Taxonomy" id="349064"/>
    <lineage>
        <taxon>Bacteria</taxon>
        <taxon>Pseudomonadati</taxon>
        <taxon>Pseudomonadota</taxon>
        <taxon>Gammaproteobacteria</taxon>
        <taxon>Alteromonadales</taxon>
        <taxon>Colwelliaceae</taxon>
        <taxon>Thalassotalea</taxon>
    </lineage>
</organism>
<dbReference type="InterPro" id="IPR017932">
    <property type="entry name" value="GATase_2_dom"/>
</dbReference>
<evidence type="ECO:0000313" key="4">
    <source>
        <dbReference type="Proteomes" id="UP000199308"/>
    </source>
</evidence>
<dbReference type="RefSeq" id="WP_093330081.1">
    <property type="nucleotide sequence ID" value="NZ_AP027363.1"/>
</dbReference>
<dbReference type="InterPro" id="IPR026869">
    <property type="entry name" value="EgtC-like"/>
</dbReference>
<accession>A0A1I0FIY7</accession>
<feature type="domain" description="Glutamine amidotransferase type-2" evidence="2">
    <location>
        <begin position="2"/>
        <end position="272"/>
    </location>
</feature>
<dbReference type="PROSITE" id="PS51278">
    <property type="entry name" value="GATASE_TYPE_2"/>
    <property type="match status" value="1"/>
</dbReference>
<gene>
    <name evidence="3" type="ORF">SAMN05660429_02153</name>
</gene>
<dbReference type="InterPro" id="IPR029055">
    <property type="entry name" value="Ntn_hydrolases_N"/>
</dbReference>
<dbReference type="EMBL" id="FOHK01000009">
    <property type="protein sequence ID" value="SET58007.1"/>
    <property type="molecule type" value="Genomic_DNA"/>
</dbReference>
<dbReference type="GO" id="GO:0016740">
    <property type="term" value="F:transferase activity"/>
    <property type="evidence" value="ECO:0007669"/>
    <property type="project" value="UniProtKB-KW"/>
</dbReference>
<evidence type="ECO:0000256" key="1">
    <source>
        <dbReference type="ARBA" id="ARBA00022962"/>
    </source>
</evidence>
<keyword evidence="4" id="KW-1185">Reference proteome</keyword>
<name>A0A1I0FIY7_THASX</name>
<dbReference type="SUPFAM" id="SSF56235">
    <property type="entry name" value="N-terminal nucleophile aminohydrolases (Ntn hydrolases)"/>
    <property type="match status" value="1"/>
</dbReference>
<dbReference type="Proteomes" id="UP000199308">
    <property type="component" value="Unassembled WGS sequence"/>
</dbReference>
<dbReference type="CDD" id="cd01908">
    <property type="entry name" value="YafJ"/>
    <property type="match status" value="1"/>
</dbReference>
<keyword evidence="3" id="KW-0808">Transferase</keyword>